<protein>
    <submittedName>
        <fullName evidence="1">PRTRC system protein B</fullName>
    </submittedName>
</protein>
<accession>A0A562ZSB6</accession>
<evidence type="ECO:0000313" key="1">
    <source>
        <dbReference type="EMBL" id="TWO71490.1"/>
    </source>
</evidence>
<reference evidence="1 2" key="1">
    <citation type="submission" date="2019-07" db="EMBL/GenBank/DDBJ databases">
        <title>Caenimonas sedimenti sp. nov., isolated from activated sludge.</title>
        <authorList>
            <person name="Xu J."/>
        </authorList>
    </citation>
    <scope>NUCLEOTIDE SEQUENCE [LARGE SCALE GENOMIC DNA]</scope>
    <source>
        <strain evidence="1 2">HX-9-20</strain>
    </source>
</reference>
<dbReference type="EMBL" id="VOBQ01000008">
    <property type="protein sequence ID" value="TWO71490.1"/>
    <property type="molecule type" value="Genomic_DNA"/>
</dbReference>
<dbReference type="NCBIfam" id="TIGR03737">
    <property type="entry name" value="PRTRC_B"/>
    <property type="match status" value="1"/>
</dbReference>
<gene>
    <name evidence="1" type="ORF">FN976_11285</name>
</gene>
<keyword evidence="2" id="KW-1185">Reference proteome</keyword>
<dbReference type="InterPro" id="IPR022280">
    <property type="entry name" value="PRTRC_protein-B"/>
</dbReference>
<dbReference type="Pfam" id="PF14460">
    <property type="entry name" value="Prok-E2_D"/>
    <property type="match status" value="1"/>
</dbReference>
<name>A0A562ZSB6_9BURK</name>
<dbReference type="Proteomes" id="UP000318199">
    <property type="component" value="Unassembled WGS sequence"/>
</dbReference>
<dbReference type="InterPro" id="IPR032787">
    <property type="entry name" value="Prok-E2_D"/>
</dbReference>
<evidence type="ECO:0000313" key="2">
    <source>
        <dbReference type="Proteomes" id="UP000318199"/>
    </source>
</evidence>
<dbReference type="AlphaFoldDB" id="A0A562ZSB6"/>
<organism evidence="1 2">
    <name type="scientific">Caenimonas sedimenti</name>
    <dbReference type="NCBI Taxonomy" id="2596921"/>
    <lineage>
        <taxon>Bacteria</taxon>
        <taxon>Pseudomonadati</taxon>
        <taxon>Pseudomonadota</taxon>
        <taxon>Betaproteobacteria</taxon>
        <taxon>Burkholderiales</taxon>
        <taxon>Comamonadaceae</taxon>
        <taxon>Caenimonas</taxon>
    </lineage>
</organism>
<comment type="caution">
    <text evidence="1">The sequence shown here is derived from an EMBL/GenBank/DDBJ whole genome shotgun (WGS) entry which is preliminary data.</text>
</comment>
<dbReference type="OrthoDB" id="8556159at2"/>
<sequence length="294" mass="32712">MGGDAPDQAGGPRVRYQAIPATVEPPGRTAVPFTSLGGTFVNVSVINEGDGYALSAALLIYTNTHRQHAFATKHDVSAIDGRPVIRPGTPFAEADYKVLVQALAPREQPQMRWRDPRVLAQGLGRTLWWTPPCKRAMFFKKSEQNPKTFEAFGTCSTPGLVFFCTGADLRVFAVKGRGRPDGSTRLYQAPFFNVWSSGQICVGSALRPTEDKRDDLDAWERMFFGSRFTHPNFSERDRLTVGIDPCEFWQAHLRSEEQAFPESVLFDINLCVGDLVELDAIDKLRARPQAQGEF</sequence>
<proteinExistence type="predicted"/>